<sequence length="531" mass="60823">MLSEIECRALSAVHHVLLQDFEPNDALIYLENSKIFNEDHCDIIKSKTTRLERISCFLRIFRRQANDLSRLIDFFAYNNQSHISIFLDEFVQFSITDPDQLREVVIAPRLVRDMMNRKLLLGAVPRQMTGFQRVEIVDTVIDKLKEMADIDCFFLFLHGRAGAGKTVIASQALSKSDEIIGLCFESVVWMRCGEIDSKSNFDIFSDLLLMLKSEDDLMNCPNLDNVTSMVLKKMVIANALIDRPNTLIVFDDVILEETIRWAQELRLRCIITTRDIGLANVASITVDFVEVPPLDEDECGLLLQSFGMPHPIDDSEMEILSEVTKLSSGSPALLSIMNQMCDPKDYDRLDQLVTRLETRGLSAISCNNPYRYKSFDLALRRCVELMTNEERTALGYAVVIPPGEDIPLTVWAQIIPIELCCNDASQIEEEVGDMLNRLAKKGDWFTVKLIPYRSYCIDHVIHHFLRHVVDHDTISSGISILESRLNELYTGNNNQKLRGGDYFGNCPVEEYADFMKRHHRFYDALRKICQR</sequence>
<reference evidence="3 4" key="1">
    <citation type="submission" date="2020-04" db="EMBL/GenBank/DDBJ databases">
        <authorList>
            <person name="Laetsch R D."/>
            <person name="Stevens L."/>
            <person name="Kumar S."/>
            <person name="Blaxter L. M."/>
        </authorList>
    </citation>
    <scope>NUCLEOTIDE SEQUENCE [LARGE SCALE GENOMIC DNA]</scope>
</reference>
<dbReference type="Gene3D" id="1.10.8.490">
    <property type="entry name" value="Ced-4 linker helical domain-like"/>
    <property type="match status" value="1"/>
</dbReference>
<dbReference type="Gene3D" id="3.40.50.300">
    <property type="entry name" value="P-loop containing nucleotide triphosphate hydrolases"/>
    <property type="match status" value="1"/>
</dbReference>
<dbReference type="GO" id="GO:0043531">
    <property type="term" value="F:ADP binding"/>
    <property type="evidence" value="ECO:0007669"/>
    <property type="project" value="InterPro"/>
</dbReference>
<dbReference type="Proteomes" id="UP000494206">
    <property type="component" value="Unassembled WGS sequence"/>
</dbReference>
<dbReference type="Pfam" id="PF00619">
    <property type="entry name" value="CARD"/>
    <property type="match status" value="1"/>
</dbReference>
<dbReference type="PANTHER" id="PTHR22845">
    <property type="entry name" value="APOPTOTIC PROTEASE-ACTIVATING FACTOR 1"/>
    <property type="match status" value="1"/>
</dbReference>
<keyword evidence="1" id="KW-0053">Apoptosis</keyword>
<dbReference type="SUPFAM" id="SSF52540">
    <property type="entry name" value="P-loop containing nucleoside triphosphate hydrolases"/>
    <property type="match status" value="1"/>
</dbReference>
<comment type="caution">
    <text evidence="3">The sequence shown here is derived from an EMBL/GenBank/DDBJ whole genome shotgun (WGS) entry which is preliminary data.</text>
</comment>
<evidence type="ECO:0000259" key="2">
    <source>
        <dbReference type="SMART" id="SM00114"/>
    </source>
</evidence>
<dbReference type="Pfam" id="PF22094">
    <property type="entry name" value="WHD_CED4"/>
    <property type="match status" value="1"/>
</dbReference>
<keyword evidence="4" id="KW-1185">Reference proteome</keyword>
<dbReference type="SUPFAM" id="SSF46785">
    <property type="entry name" value="Winged helix' DNA-binding domain"/>
    <property type="match status" value="1"/>
</dbReference>
<dbReference type="InterPro" id="IPR036388">
    <property type="entry name" value="WH-like_DNA-bd_sf"/>
</dbReference>
<dbReference type="PANTHER" id="PTHR22845:SF5">
    <property type="entry name" value="APOPTOTIC PROTEASE-ACTIVATING FACTOR 1"/>
    <property type="match status" value="1"/>
</dbReference>
<accession>A0A8S1ESD8</accession>
<dbReference type="GO" id="GO:0006915">
    <property type="term" value="P:apoptotic process"/>
    <property type="evidence" value="ECO:0007669"/>
    <property type="project" value="UniProtKB-KW"/>
</dbReference>
<dbReference type="SUPFAM" id="SSF47986">
    <property type="entry name" value="DEATH domain"/>
    <property type="match status" value="1"/>
</dbReference>
<evidence type="ECO:0000256" key="1">
    <source>
        <dbReference type="ARBA" id="ARBA00022703"/>
    </source>
</evidence>
<dbReference type="InterPro" id="IPR054317">
    <property type="entry name" value="WHD_CED4"/>
</dbReference>
<protein>
    <recommendedName>
        <fullName evidence="2">CARD domain-containing protein</fullName>
    </recommendedName>
</protein>
<dbReference type="Gene3D" id="1.10.533.10">
    <property type="entry name" value="Death Domain, Fas"/>
    <property type="match status" value="1"/>
</dbReference>
<dbReference type="Gene3D" id="1.10.10.10">
    <property type="entry name" value="Winged helix-like DNA-binding domain superfamily/Winged helix DNA-binding domain"/>
    <property type="match status" value="1"/>
</dbReference>
<dbReference type="CDD" id="cd01671">
    <property type="entry name" value="CARD"/>
    <property type="match status" value="1"/>
</dbReference>
<proteinExistence type="predicted"/>
<dbReference type="InterPro" id="IPR011029">
    <property type="entry name" value="DEATH-like_dom_sf"/>
</dbReference>
<dbReference type="GO" id="GO:0042981">
    <property type="term" value="P:regulation of apoptotic process"/>
    <property type="evidence" value="ECO:0007669"/>
    <property type="project" value="InterPro"/>
</dbReference>
<dbReference type="InterPro" id="IPR001315">
    <property type="entry name" value="CARD"/>
</dbReference>
<dbReference type="EMBL" id="CADEPM010000003">
    <property type="protein sequence ID" value="CAB3402503.1"/>
    <property type="molecule type" value="Genomic_DNA"/>
</dbReference>
<organism evidence="3 4">
    <name type="scientific">Caenorhabditis bovis</name>
    <dbReference type="NCBI Taxonomy" id="2654633"/>
    <lineage>
        <taxon>Eukaryota</taxon>
        <taxon>Metazoa</taxon>
        <taxon>Ecdysozoa</taxon>
        <taxon>Nematoda</taxon>
        <taxon>Chromadorea</taxon>
        <taxon>Rhabditida</taxon>
        <taxon>Rhabditina</taxon>
        <taxon>Rhabditomorpha</taxon>
        <taxon>Rhabditoidea</taxon>
        <taxon>Rhabditidae</taxon>
        <taxon>Peloderinae</taxon>
        <taxon>Caenorhabditis</taxon>
    </lineage>
</organism>
<dbReference type="GO" id="GO:0005829">
    <property type="term" value="C:cytosol"/>
    <property type="evidence" value="ECO:0007669"/>
    <property type="project" value="UniProtKB-ARBA"/>
</dbReference>
<dbReference type="InterPro" id="IPR027417">
    <property type="entry name" value="P-loop_NTPase"/>
</dbReference>
<gene>
    <name evidence="3" type="ORF">CBOVIS_LOCUS5111</name>
</gene>
<dbReference type="InterPro" id="IPR036390">
    <property type="entry name" value="WH_DNA-bd_sf"/>
</dbReference>
<dbReference type="SMART" id="SM00114">
    <property type="entry name" value="CARD"/>
    <property type="match status" value="1"/>
</dbReference>
<dbReference type="OrthoDB" id="1357022at2759"/>
<evidence type="ECO:0000313" key="4">
    <source>
        <dbReference type="Proteomes" id="UP000494206"/>
    </source>
</evidence>
<dbReference type="AlphaFoldDB" id="A0A8S1ESD8"/>
<evidence type="ECO:0000313" key="3">
    <source>
        <dbReference type="EMBL" id="CAB3402503.1"/>
    </source>
</evidence>
<name>A0A8S1ESD8_9PELO</name>
<feature type="domain" description="CARD" evidence="2">
    <location>
        <begin position="2"/>
        <end position="89"/>
    </location>
</feature>
<dbReference type="InterPro" id="IPR002182">
    <property type="entry name" value="NB-ARC"/>
</dbReference>
<dbReference type="Pfam" id="PF00931">
    <property type="entry name" value="NB-ARC"/>
    <property type="match status" value="1"/>
</dbReference>